<organism evidence="1 2">
    <name type="scientific">Stephania yunnanensis</name>
    <dbReference type="NCBI Taxonomy" id="152371"/>
    <lineage>
        <taxon>Eukaryota</taxon>
        <taxon>Viridiplantae</taxon>
        <taxon>Streptophyta</taxon>
        <taxon>Embryophyta</taxon>
        <taxon>Tracheophyta</taxon>
        <taxon>Spermatophyta</taxon>
        <taxon>Magnoliopsida</taxon>
        <taxon>Ranunculales</taxon>
        <taxon>Menispermaceae</taxon>
        <taxon>Menispermoideae</taxon>
        <taxon>Cissampelideae</taxon>
        <taxon>Stephania</taxon>
    </lineage>
</organism>
<name>A0AAP0J9G2_9MAGN</name>
<dbReference type="EMBL" id="JBBNAF010000007">
    <property type="protein sequence ID" value="KAK9128778.1"/>
    <property type="molecule type" value="Genomic_DNA"/>
</dbReference>
<gene>
    <name evidence="1" type="ORF">Syun_017575</name>
</gene>
<accession>A0AAP0J9G2</accession>
<evidence type="ECO:0000313" key="2">
    <source>
        <dbReference type="Proteomes" id="UP001420932"/>
    </source>
</evidence>
<sequence>MAVKKIKRVKVELKPTDFPLPKKQMASCFTSSRKGKEVVALDNLVDMMGCRTEEVVLAYRNNHSTRLVPFPIVEKVLERGKGLSGDVTYEEGDEASGGELVCILDVDNEVEVQPIESTEHGCYEHSGDEDD</sequence>
<evidence type="ECO:0000313" key="1">
    <source>
        <dbReference type="EMBL" id="KAK9128778.1"/>
    </source>
</evidence>
<proteinExistence type="predicted"/>
<reference evidence="1 2" key="1">
    <citation type="submission" date="2024-01" db="EMBL/GenBank/DDBJ databases">
        <title>Genome assemblies of Stephania.</title>
        <authorList>
            <person name="Yang L."/>
        </authorList>
    </citation>
    <scope>NUCLEOTIDE SEQUENCE [LARGE SCALE GENOMIC DNA]</scope>
    <source>
        <strain evidence="1">YNDBR</strain>
        <tissue evidence="1">Leaf</tissue>
    </source>
</reference>
<protein>
    <submittedName>
        <fullName evidence="1">Uncharacterized protein</fullName>
    </submittedName>
</protein>
<dbReference type="AlphaFoldDB" id="A0AAP0J9G2"/>
<dbReference type="Proteomes" id="UP001420932">
    <property type="component" value="Unassembled WGS sequence"/>
</dbReference>
<keyword evidence="2" id="KW-1185">Reference proteome</keyword>
<comment type="caution">
    <text evidence="1">The sequence shown here is derived from an EMBL/GenBank/DDBJ whole genome shotgun (WGS) entry which is preliminary data.</text>
</comment>